<keyword evidence="2" id="KW-1185">Reference proteome</keyword>
<protein>
    <submittedName>
        <fullName evidence="1">Uncharacterized protein</fullName>
    </submittedName>
</protein>
<sequence length="381" mass="42456">MKTTEDYSLFTWGMASDVSSSLRHTGAIPGRAIQKKTAWDALDTSELGFLAHRPAAFAVENRSLFKYSSIKNDPDPVCIKTAFGTEPVNNAESDRGPPLLTSRGLKLSMGLQKLTSDVYLAYLNCKLHDRGVCIALKAKSSGSQVYYRLVSPQVSFFYPIYKDICHLAFESIYVVQNRDMDFDAVPNPITSFCTGVDFDCRELGVGYEIFSRHIMNRPFSNSRPAVIGEPMKTALRVIDSAGSNDLNLLHIEPYGDDIVLILCRPEGIYDSFVVIFGSGWCDILPACHIQVLSGGGQHQVEVEWNEEMISKLVLGYKSRLERLQDRAICHLKKETVAAAYRRRGEKLVLSVKVIMAVRDQSSATLGQKLNQPRLKLFSRAG</sequence>
<evidence type="ECO:0000313" key="1">
    <source>
        <dbReference type="EMBL" id="KAJ2988415.1"/>
    </source>
</evidence>
<reference evidence="1" key="1">
    <citation type="submission" date="2022-10" db="EMBL/GenBank/DDBJ databases">
        <title>Genome Sequence of Xylaria curta.</title>
        <authorList>
            <person name="Buettner E."/>
        </authorList>
    </citation>
    <scope>NUCLEOTIDE SEQUENCE</scope>
    <source>
        <strain evidence="1">Babe10</strain>
    </source>
</reference>
<comment type="caution">
    <text evidence="1">The sequence shown here is derived from an EMBL/GenBank/DDBJ whole genome shotgun (WGS) entry which is preliminary data.</text>
</comment>
<accession>A0ACC1P9L1</accession>
<gene>
    <name evidence="1" type="ORF">NUW58_g3989</name>
</gene>
<dbReference type="EMBL" id="JAPDGR010000652">
    <property type="protein sequence ID" value="KAJ2988415.1"/>
    <property type="molecule type" value="Genomic_DNA"/>
</dbReference>
<proteinExistence type="predicted"/>
<dbReference type="Proteomes" id="UP001143856">
    <property type="component" value="Unassembled WGS sequence"/>
</dbReference>
<evidence type="ECO:0000313" key="2">
    <source>
        <dbReference type="Proteomes" id="UP001143856"/>
    </source>
</evidence>
<organism evidence="1 2">
    <name type="scientific">Xylaria curta</name>
    <dbReference type="NCBI Taxonomy" id="42375"/>
    <lineage>
        <taxon>Eukaryota</taxon>
        <taxon>Fungi</taxon>
        <taxon>Dikarya</taxon>
        <taxon>Ascomycota</taxon>
        <taxon>Pezizomycotina</taxon>
        <taxon>Sordariomycetes</taxon>
        <taxon>Xylariomycetidae</taxon>
        <taxon>Xylariales</taxon>
        <taxon>Xylariaceae</taxon>
        <taxon>Xylaria</taxon>
    </lineage>
</organism>
<name>A0ACC1P9L1_9PEZI</name>